<gene>
    <name evidence="7" type="primary">mutL</name>
    <name evidence="7" type="ORF">H8E19_00640</name>
</gene>
<evidence type="ECO:0000259" key="6">
    <source>
        <dbReference type="SMART" id="SM01340"/>
    </source>
</evidence>
<keyword evidence="7" id="KW-0255">Endonuclease</keyword>
<dbReference type="InterPro" id="IPR014762">
    <property type="entry name" value="DNA_mismatch_repair_CS"/>
</dbReference>
<evidence type="ECO:0000256" key="4">
    <source>
        <dbReference type="SAM" id="MobiDB-lite"/>
    </source>
</evidence>
<protein>
    <submittedName>
        <fullName evidence="7">DNA mismatch repair endonuclease MutL</fullName>
    </submittedName>
</protein>
<proteinExistence type="inferred from homology"/>
<evidence type="ECO:0000313" key="7">
    <source>
        <dbReference type="EMBL" id="MBC8175881.1"/>
    </source>
</evidence>
<dbReference type="GO" id="GO:0032300">
    <property type="term" value="C:mismatch repair complex"/>
    <property type="evidence" value="ECO:0007669"/>
    <property type="project" value="InterPro"/>
</dbReference>
<dbReference type="GO" id="GO:0030983">
    <property type="term" value="F:mismatched DNA binding"/>
    <property type="evidence" value="ECO:0007669"/>
    <property type="project" value="InterPro"/>
</dbReference>
<dbReference type="InterPro" id="IPR042120">
    <property type="entry name" value="MutL_C_dimsub"/>
</dbReference>
<comment type="similarity">
    <text evidence="1">Belongs to the DNA mismatch repair MutL/HexB family.</text>
</comment>
<dbReference type="PANTHER" id="PTHR10073:SF12">
    <property type="entry name" value="DNA MISMATCH REPAIR PROTEIN MLH1"/>
    <property type="match status" value="1"/>
</dbReference>
<dbReference type="Pfam" id="PF01119">
    <property type="entry name" value="DNA_mis_repair"/>
    <property type="match status" value="1"/>
</dbReference>
<dbReference type="InterPro" id="IPR036890">
    <property type="entry name" value="HATPase_C_sf"/>
</dbReference>
<dbReference type="SUPFAM" id="SSF55874">
    <property type="entry name" value="ATPase domain of HSP90 chaperone/DNA topoisomerase II/histidine kinase"/>
    <property type="match status" value="1"/>
</dbReference>
<dbReference type="GO" id="GO:0140664">
    <property type="term" value="F:ATP-dependent DNA damage sensor activity"/>
    <property type="evidence" value="ECO:0007669"/>
    <property type="project" value="InterPro"/>
</dbReference>
<dbReference type="SUPFAM" id="SSF118116">
    <property type="entry name" value="DNA mismatch repair protein MutL"/>
    <property type="match status" value="1"/>
</dbReference>
<dbReference type="NCBIfam" id="TIGR00585">
    <property type="entry name" value="mutl"/>
    <property type="match status" value="1"/>
</dbReference>
<evidence type="ECO:0000256" key="3">
    <source>
        <dbReference type="ARBA" id="ARBA00023204"/>
    </source>
</evidence>
<evidence type="ECO:0000259" key="5">
    <source>
        <dbReference type="SMART" id="SM00853"/>
    </source>
</evidence>
<dbReference type="Gene3D" id="3.30.565.10">
    <property type="entry name" value="Histidine kinase-like ATPase, C-terminal domain"/>
    <property type="match status" value="1"/>
</dbReference>
<dbReference type="SMART" id="SM00853">
    <property type="entry name" value="MutL_C"/>
    <property type="match status" value="1"/>
</dbReference>
<dbReference type="FunFam" id="3.30.565.10:FF:000003">
    <property type="entry name" value="DNA mismatch repair endonuclease MutL"/>
    <property type="match status" value="1"/>
</dbReference>
<keyword evidence="7" id="KW-0540">Nuclease</keyword>
<name>A0A8J6T4I0_9DELT</name>
<dbReference type="Gene3D" id="3.30.1370.100">
    <property type="entry name" value="MutL, C-terminal domain, regulatory subdomain"/>
    <property type="match status" value="1"/>
</dbReference>
<dbReference type="InterPro" id="IPR014721">
    <property type="entry name" value="Ribsml_uS5_D2-typ_fold_subgr"/>
</dbReference>
<keyword evidence="7" id="KW-0378">Hydrolase</keyword>
<dbReference type="GO" id="GO:0004519">
    <property type="term" value="F:endonuclease activity"/>
    <property type="evidence" value="ECO:0007669"/>
    <property type="project" value="UniProtKB-KW"/>
</dbReference>
<dbReference type="GO" id="GO:0016887">
    <property type="term" value="F:ATP hydrolysis activity"/>
    <property type="evidence" value="ECO:0007669"/>
    <property type="project" value="InterPro"/>
</dbReference>
<dbReference type="InterPro" id="IPR037198">
    <property type="entry name" value="MutL_C_sf"/>
</dbReference>
<dbReference type="Pfam" id="PF08676">
    <property type="entry name" value="MutL_C"/>
    <property type="match status" value="1"/>
</dbReference>
<feature type="region of interest" description="Disordered" evidence="4">
    <location>
        <begin position="354"/>
        <end position="382"/>
    </location>
</feature>
<keyword evidence="2" id="KW-0227">DNA damage</keyword>
<feature type="domain" description="MutL C-terminal dimerisation" evidence="5">
    <location>
        <begin position="398"/>
        <end position="539"/>
    </location>
</feature>
<dbReference type="Gene3D" id="3.30.1540.20">
    <property type="entry name" value="MutL, C-terminal domain, dimerisation subdomain"/>
    <property type="match status" value="1"/>
</dbReference>
<evidence type="ECO:0000256" key="2">
    <source>
        <dbReference type="ARBA" id="ARBA00022763"/>
    </source>
</evidence>
<organism evidence="7 8">
    <name type="scientific">Candidatus Desulfacyla euxinica</name>
    <dbReference type="NCBI Taxonomy" id="2841693"/>
    <lineage>
        <taxon>Bacteria</taxon>
        <taxon>Deltaproteobacteria</taxon>
        <taxon>Candidatus Desulfacyla</taxon>
    </lineage>
</organism>
<feature type="domain" description="DNA mismatch repair protein S5" evidence="6">
    <location>
        <begin position="209"/>
        <end position="327"/>
    </location>
</feature>
<dbReference type="AlphaFoldDB" id="A0A8J6T4I0"/>
<dbReference type="HAMAP" id="MF_00149">
    <property type="entry name" value="DNA_mis_repair"/>
    <property type="match status" value="1"/>
</dbReference>
<dbReference type="InterPro" id="IPR038973">
    <property type="entry name" value="MutL/Mlh/Pms-like"/>
</dbReference>
<reference evidence="7 8" key="1">
    <citation type="submission" date="2020-08" db="EMBL/GenBank/DDBJ databases">
        <title>Bridging the membrane lipid divide: bacteria of the FCB group superphylum have the potential to synthesize archaeal ether lipids.</title>
        <authorList>
            <person name="Villanueva L."/>
            <person name="Von Meijenfeldt F.A.B."/>
            <person name="Westbye A.B."/>
            <person name="Yadav S."/>
            <person name="Hopmans E.C."/>
            <person name="Dutilh B.E."/>
            <person name="Sinninghe Damste J.S."/>
        </authorList>
    </citation>
    <scope>NUCLEOTIDE SEQUENCE [LARGE SCALE GENOMIC DNA]</scope>
    <source>
        <strain evidence="7">NIOZ-UU27</strain>
    </source>
</reference>
<dbReference type="InterPro" id="IPR042121">
    <property type="entry name" value="MutL_C_regsub"/>
</dbReference>
<dbReference type="SUPFAM" id="SSF54211">
    <property type="entry name" value="Ribosomal protein S5 domain 2-like"/>
    <property type="match status" value="1"/>
</dbReference>
<keyword evidence="3" id="KW-0234">DNA repair</keyword>
<dbReference type="InterPro" id="IPR002099">
    <property type="entry name" value="MutL/Mlh/PMS"/>
</dbReference>
<dbReference type="EMBL" id="JACNJD010000040">
    <property type="protein sequence ID" value="MBC8175881.1"/>
    <property type="molecule type" value="Genomic_DNA"/>
</dbReference>
<dbReference type="GO" id="GO:0005524">
    <property type="term" value="F:ATP binding"/>
    <property type="evidence" value="ECO:0007669"/>
    <property type="project" value="InterPro"/>
</dbReference>
<dbReference type="Gene3D" id="3.30.230.10">
    <property type="match status" value="1"/>
</dbReference>
<dbReference type="PROSITE" id="PS00058">
    <property type="entry name" value="DNA_MISMATCH_REPAIR_1"/>
    <property type="match status" value="1"/>
</dbReference>
<evidence type="ECO:0000256" key="1">
    <source>
        <dbReference type="ARBA" id="ARBA00006082"/>
    </source>
</evidence>
<dbReference type="SMART" id="SM01340">
    <property type="entry name" value="DNA_mis_repair"/>
    <property type="match status" value="1"/>
</dbReference>
<feature type="non-terminal residue" evidence="7">
    <location>
        <position position="573"/>
    </location>
</feature>
<sequence>MNTIRILPEKLASQIAAGEVVDRPASVVRELTDNSIDAGADRIIVRIENGGKRLIKVTDNGIGMSKDDLLLCVERHATSKIETVSDLLNVKSLGFRGEALPSMAAVSRMQITSLPQGQLTGHRLKISGGKLLAIEEAGAPAGTIIEIKDLFFNIPARRKFLRAARTETDHIVDVISRAAMPFPEIGFRLEDGAKKILNLPVSGNTLSRLSGLMGRKVSEAIIEGEERYGDLSIKVYAAPPDFARSRGDRLFVYVNGRNIRDRFITKAIMDGYGKRLMKGRYPQVALFIEIDPLEIDVNVHPTKQEIRFRNSRKVFQAIVAAIENRLARSPQPFSGQGFIGGETVPARKNFLSSISDSSISEPPWEYSPGSERRDPPTQTVPPKRVALEQPMIRSGPQIIGQLGNTYILCQVEDGLLIVDQHAAHERVVYENLKKSLSASRVEIQGLLIPHELELSTKEKRVVLGKGARLRDFGLELDHFGGNTFLLRAIPALLNNVDWNSFISEFVMEFEEGTPDEDVLLDKAITLMACHGAIRAGQRLSHEEMTRLLSELGEMDLPTNCPHGRPIFRRFSYY</sequence>
<dbReference type="InterPro" id="IPR020667">
    <property type="entry name" value="DNA_mismatch_repair_MutL"/>
</dbReference>
<dbReference type="Pfam" id="PF13589">
    <property type="entry name" value="HATPase_c_3"/>
    <property type="match status" value="1"/>
</dbReference>
<comment type="caution">
    <text evidence="7">The sequence shown here is derived from an EMBL/GenBank/DDBJ whole genome shotgun (WGS) entry which is preliminary data.</text>
</comment>
<accession>A0A8J6T4I0</accession>
<dbReference type="InterPro" id="IPR013507">
    <property type="entry name" value="DNA_mismatch_S5_2-like"/>
</dbReference>
<dbReference type="GO" id="GO:0006298">
    <property type="term" value="P:mismatch repair"/>
    <property type="evidence" value="ECO:0007669"/>
    <property type="project" value="InterPro"/>
</dbReference>
<evidence type="ECO:0000313" key="8">
    <source>
        <dbReference type="Proteomes" id="UP000650524"/>
    </source>
</evidence>
<dbReference type="InterPro" id="IPR020568">
    <property type="entry name" value="Ribosomal_Su5_D2-typ_SF"/>
</dbReference>
<dbReference type="PANTHER" id="PTHR10073">
    <property type="entry name" value="DNA MISMATCH REPAIR PROTEIN MLH, PMS, MUTL"/>
    <property type="match status" value="1"/>
</dbReference>
<dbReference type="CDD" id="cd00782">
    <property type="entry name" value="MutL_Trans"/>
    <property type="match status" value="1"/>
</dbReference>
<dbReference type="InterPro" id="IPR014790">
    <property type="entry name" value="MutL_C"/>
</dbReference>
<dbReference type="Proteomes" id="UP000650524">
    <property type="component" value="Unassembled WGS sequence"/>
</dbReference>
<dbReference type="CDD" id="cd16926">
    <property type="entry name" value="HATPase_MutL-MLH-PMS-like"/>
    <property type="match status" value="1"/>
</dbReference>